<keyword evidence="4" id="KW-1185">Reference proteome</keyword>
<name>A0A7G6X5C3_9ACTN</name>
<reference evidence="3 4" key="2">
    <citation type="journal article" date="2020" name="Microbiol. Resour. Announc.">
        <title>Antarctic desert soil bacteria exhibit high novel natural product potential, evaluated through long-read genome sequencing and comparative genomics.</title>
        <authorList>
            <person name="Benaud N."/>
            <person name="Edwards R.J."/>
            <person name="Amos T.G."/>
            <person name="D'Agostino P.M."/>
            <person name="Gutierrez-Chavez C."/>
            <person name="Montgomery K."/>
            <person name="Nicetic I."/>
            <person name="Ferrari B.C."/>
        </authorList>
    </citation>
    <scope>NUCLEOTIDE SEQUENCE [LARGE SCALE GENOMIC DNA]</scope>
    <source>
        <strain evidence="3 4">SPB151</strain>
    </source>
</reference>
<dbReference type="Proteomes" id="UP000515563">
    <property type="component" value="Chromosome"/>
</dbReference>
<accession>A0A7G6X5C3</accession>
<evidence type="ECO:0000256" key="1">
    <source>
        <dbReference type="SAM" id="MobiDB-lite"/>
    </source>
</evidence>
<keyword evidence="2" id="KW-0812">Transmembrane</keyword>
<feature type="region of interest" description="Disordered" evidence="1">
    <location>
        <begin position="1"/>
        <end position="21"/>
    </location>
</feature>
<evidence type="ECO:0000313" key="4">
    <source>
        <dbReference type="Proteomes" id="UP000515563"/>
    </source>
</evidence>
<dbReference type="AlphaFoldDB" id="A0A7G6X5C3"/>
<reference evidence="4" key="1">
    <citation type="submission" date="2019-09" db="EMBL/GenBank/DDBJ databases">
        <title>Antimicrobial potential of Antarctic Bacteria.</title>
        <authorList>
            <person name="Benaud N."/>
            <person name="Edwards R.J."/>
            <person name="Ferrari B.C."/>
        </authorList>
    </citation>
    <scope>NUCLEOTIDE SEQUENCE [LARGE SCALE GENOMIC DNA]</scope>
    <source>
        <strain evidence="4">SPB151</strain>
    </source>
</reference>
<gene>
    <name evidence="3" type="ORF">F1D05_30330</name>
</gene>
<dbReference type="EMBL" id="CP043661">
    <property type="protein sequence ID" value="QNE21438.1"/>
    <property type="molecule type" value="Genomic_DNA"/>
</dbReference>
<dbReference type="KEGG" id="kqi:F1D05_30330"/>
<dbReference type="RefSeq" id="WP_185443842.1">
    <property type="nucleotide sequence ID" value="NZ_CP043661.1"/>
</dbReference>
<organism evidence="3 4">
    <name type="scientific">Kribbella qitaiheensis</name>
    <dbReference type="NCBI Taxonomy" id="1544730"/>
    <lineage>
        <taxon>Bacteria</taxon>
        <taxon>Bacillati</taxon>
        <taxon>Actinomycetota</taxon>
        <taxon>Actinomycetes</taxon>
        <taxon>Propionibacteriales</taxon>
        <taxon>Kribbellaceae</taxon>
        <taxon>Kribbella</taxon>
    </lineage>
</organism>
<proteinExistence type="predicted"/>
<protein>
    <submittedName>
        <fullName evidence="3">Uncharacterized protein</fullName>
    </submittedName>
</protein>
<keyword evidence="2" id="KW-1133">Transmembrane helix</keyword>
<feature type="transmembrane region" description="Helical" evidence="2">
    <location>
        <begin position="20"/>
        <end position="42"/>
    </location>
</feature>
<keyword evidence="2" id="KW-0472">Membrane</keyword>
<evidence type="ECO:0000256" key="2">
    <source>
        <dbReference type="SAM" id="Phobius"/>
    </source>
</evidence>
<sequence>MTSQSTEIRHLQTRSGPDGSAPLAVTLLIAAVAATLLTLLVGTARITQLRRRLAGRRPTPTNK</sequence>
<evidence type="ECO:0000313" key="3">
    <source>
        <dbReference type="EMBL" id="QNE21438.1"/>
    </source>
</evidence>